<dbReference type="Proteomes" id="UP000030762">
    <property type="component" value="Unassembled WGS sequence"/>
</dbReference>
<evidence type="ECO:0000313" key="7">
    <source>
        <dbReference type="Proteomes" id="UP000030762"/>
    </source>
</evidence>
<feature type="binding site" evidence="3">
    <location>
        <begin position="670"/>
        <end position="676"/>
    </location>
    <ligand>
        <name>substrate</name>
    </ligand>
</feature>
<feature type="compositionally biased region" description="Low complexity" evidence="4">
    <location>
        <begin position="120"/>
        <end position="139"/>
    </location>
</feature>
<dbReference type="OrthoDB" id="271628at2759"/>
<organism evidence="6 7">
    <name type="scientific">Saprolegnia diclina (strain VS20)</name>
    <dbReference type="NCBI Taxonomy" id="1156394"/>
    <lineage>
        <taxon>Eukaryota</taxon>
        <taxon>Sar</taxon>
        <taxon>Stramenopiles</taxon>
        <taxon>Oomycota</taxon>
        <taxon>Saprolegniomycetes</taxon>
        <taxon>Saprolegniales</taxon>
        <taxon>Saprolegniaceae</taxon>
        <taxon>Saprolegnia</taxon>
    </lineage>
</organism>
<dbReference type="OMA" id="MENSQHY"/>
<name>T0QMU0_SAPDV</name>
<dbReference type="PANTHER" id="PTHR10807">
    <property type="entry name" value="MYOTUBULARIN-RELATED"/>
    <property type="match status" value="1"/>
</dbReference>
<dbReference type="STRING" id="1156394.T0QMU0"/>
<protein>
    <recommendedName>
        <fullName evidence="5">Myotubularin phosphatase domain-containing protein</fullName>
    </recommendedName>
</protein>
<dbReference type="RefSeq" id="XP_008611429.1">
    <property type="nucleotide sequence ID" value="XM_008613207.1"/>
</dbReference>
<dbReference type="InterPro" id="IPR016130">
    <property type="entry name" value="Tyr_Pase_AS"/>
</dbReference>
<dbReference type="PROSITE" id="PS51339">
    <property type="entry name" value="PPASE_MYOTUBULARIN"/>
    <property type="match status" value="1"/>
</dbReference>
<dbReference type="SUPFAM" id="SSF52799">
    <property type="entry name" value="(Phosphotyrosine protein) phosphatases II"/>
    <property type="match status" value="1"/>
</dbReference>
<sequence length="1024" mass="114822">MASSAAAYAAADEDDRPSSSFDGMTMERLLQAEKSVLKAGQATLEAWNMMTSHSKPKADDVYPPAPSSGPLYTTAPEHLTDSKPMARHSSYTAMATPSSLNFEIPRSEEPYARGSFTLDSMESQEAAAPSSSSSASYASGPRKALPTLNIFGLSRSVSAGTKSEETIHTFTVKKADNFLIDNLSKKSSVRISIDTESRMLAFHVTNNANEKEEFSCAAITAKESSKLGLHLNIQQGQAAPITRKIAFFSLDDRQRFMETLEVGKIKYKSAKKLDACADDSDDCETAWDAGQGGSYSMPDTETELDKLPGEEINQKVQRVTNLVIIAQKERAVQGELIMTNFRAVFFPYDPSLLYGSFEVPLAAIKETKYEGLKIVIACKDLRKICLSMHDAVTRKINYNEQPQPIQGHFIQMFMSKLRPPLSVSSVFAFTYHSAKRGGVELPRDVDGWLVYSPVEEYKRLGFLESQNSMPWRLLKNTRFLFSPTYPQLMVVPFNLDKDQLVSSVKFRSRGRLPIAVWRHPDNKCVLSRSSQPMYGLQSKRCEADRQLLKAYRDAAKKTSAGLAPPLHIVDARKVIATQGNRLVGKGVEQSSHYDNAVVEFLGIANIHKMRDSIDALQSLVHPTITDDGHKEFHSALHDTRWLKHIMKILSGGSRIAQILHEEGASVLVHCSDGWDRTPQLCGIAELILDPHYRTIRGFAALVEKEWCSFGHKFHDRVGVGKDASDLANERSPVFLQFLDAVWQMTRQFPTAFEFNERFLLHVVDAIFSGLFGTFLYNTEKERADNMMWQRTESVWTCVLEAPARFANLNYQPTSRVLYPRANLKRVVLWEALFFRWDPEMHPAYVESLDPLSKAKDPKHHHPRHNATHNSDHLRIAESFTSTTSTQMTELNDNSDGSSFSDNDDDDYRPSTRRASLARGNKTPSVSVSDKIAAAATSAALSPDRETVSNLQQTLAQYPQQATERARQRSKDSSLREALEMVPDKTRIRYLEQLLSQSVAREMQLEAQLDTLQTQLIDQTTDTTP</sequence>
<dbReference type="Gene3D" id="2.30.29.30">
    <property type="entry name" value="Pleckstrin-homology domain (PH domain)/Phosphotyrosine-binding domain (PTB)"/>
    <property type="match status" value="1"/>
</dbReference>
<dbReference type="Pfam" id="PF06602">
    <property type="entry name" value="Myotub-related"/>
    <property type="match status" value="1"/>
</dbReference>
<accession>T0QMU0</accession>
<evidence type="ECO:0000256" key="1">
    <source>
        <dbReference type="ARBA" id="ARBA00007471"/>
    </source>
</evidence>
<dbReference type="AlphaFoldDB" id="T0QMU0"/>
<proteinExistence type="inferred from homology"/>
<feature type="compositionally biased region" description="Low complexity" evidence="4">
    <location>
        <begin position="1"/>
        <end position="10"/>
    </location>
</feature>
<dbReference type="PROSITE" id="PS00383">
    <property type="entry name" value="TYR_PHOSPHATASE_1"/>
    <property type="match status" value="1"/>
</dbReference>
<reference evidence="6 7" key="1">
    <citation type="submission" date="2012-04" db="EMBL/GenBank/DDBJ databases">
        <title>The Genome Sequence of Saprolegnia declina VS20.</title>
        <authorList>
            <consortium name="The Broad Institute Genome Sequencing Platform"/>
            <person name="Russ C."/>
            <person name="Nusbaum C."/>
            <person name="Tyler B."/>
            <person name="van West P."/>
            <person name="Dieguez-Uribeondo J."/>
            <person name="de Bruijn I."/>
            <person name="Tripathy S."/>
            <person name="Jiang R."/>
            <person name="Young S.K."/>
            <person name="Zeng Q."/>
            <person name="Gargeya S."/>
            <person name="Fitzgerald M."/>
            <person name="Haas B."/>
            <person name="Abouelleil A."/>
            <person name="Alvarado L."/>
            <person name="Arachchi H.M."/>
            <person name="Berlin A."/>
            <person name="Chapman S.B."/>
            <person name="Goldberg J."/>
            <person name="Griggs A."/>
            <person name="Gujja S."/>
            <person name="Hansen M."/>
            <person name="Howarth C."/>
            <person name="Imamovic A."/>
            <person name="Larimer J."/>
            <person name="McCowen C."/>
            <person name="Montmayeur A."/>
            <person name="Murphy C."/>
            <person name="Neiman D."/>
            <person name="Pearson M."/>
            <person name="Priest M."/>
            <person name="Roberts A."/>
            <person name="Saif S."/>
            <person name="Shea T."/>
            <person name="Sisk P."/>
            <person name="Sykes S."/>
            <person name="Wortman J."/>
            <person name="Nusbaum C."/>
            <person name="Birren B."/>
        </authorList>
    </citation>
    <scope>NUCLEOTIDE SEQUENCE [LARGE SCALE GENOMIC DNA]</scope>
    <source>
        <strain evidence="6 7">VS20</strain>
    </source>
</reference>
<feature type="active site" description="Phosphocysteine intermediate" evidence="2">
    <location>
        <position position="670"/>
    </location>
</feature>
<dbReference type="InterPro" id="IPR030564">
    <property type="entry name" value="Myotubularin"/>
</dbReference>
<feature type="region of interest" description="Disordered" evidence="4">
    <location>
        <begin position="852"/>
        <end position="926"/>
    </location>
</feature>
<dbReference type="InParanoid" id="T0QMU0"/>
<dbReference type="InterPro" id="IPR010569">
    <property type="entry name" value="Myotubularin-like_Pase_dom"/>
</dbReference>
<feature type="compositionally biased region" description="Polar residues" evidence="4">
    <location>
        <begin position="878"/>
        <end position="890"/>
    </location>
</feature>
<evidence type="ECO:0000259" key="5">
    <source>
        <dbReference type="PROSITE" id="PS51339"/>
    </source>
</evidence>
<dbReference type="SUPFAM" id="SSF50729">
    <property type="entry name" value="PH domain-like"/>
    <property type="match status" value="1"/>
</dbReference>
<feature type="binding site" evidence="3">
    <location>
        <begin position="605"/>
        <end position="606"/>
    </location>
    <ligand>
        <name>substrate</name>
    </ligand>
</feature>
<dbReference type="EMBL" id="JH767152">
    <property type="protein sequence ID" value="EQC35145.1"/>
    <property type="molecule type" value="Genomic_DNA"/>
</dbReference>
<keyword evidence="7" id="KW-1185">Reference proteome</keyword>
<dbReference type="PANTHER" id="PTHR10807:SF128">
    <property type="entry name" value="PHOSPHATIDYLINOSITOL-3,5-BISPHOSPHATE 3-PHOSPHATASE"/>
    <property type="match status" value="1"/>
</dbReference>
<dbReference type="GeneID" id="19948105"/>
<feature type="compositionally biased region" description="Low complexity" evidence="4">
    <location>
        <begin position="891"/>
        <end position="900"/>
    </location>
</feature>
<feature type="compositionally biased region" description="Basic residues" evidence="4">
    <location>
        <begin position="856"/>
        <end position="866"/>
    </location>
</feature>
<evidence type="ECO:0000256" key="4">
    <source>
        <dbReference type="SAM" id="MobiDB-lite"/>
    </source>
</evidence>
<dbReference type="eggNOG" id="KOG4471">
    <property type="taxonomic scope" value="Eukaryota"/>
</dbReference>
<evidence type="ECO:0000256" key="3">
    <source>
        <dbReference type="PIRSR" id="PIRSR630564-2"/>
    </source>
</evidence>
<feature type="region of interest" description="Disordered" evidence="4">
    <location>
        <begin position="54"/>
        <end position="78"/>
    </location>
</feature>
<dbReference type="InterPro" id="IPR029021">
    <property type="entry name" value="Prot-tyrosine_phosphatase-like"/>
</dbReference>
<comment type="similarity">
    <text evidence="1">Belongs to the protein-tyrosine phosphatase family. Non-receptor class myotubularin subfamily.</text>
</comment>
<evidence type="ECO:0000313" key="6">
    <source>
        <dbReference type="EMBL" id="EQC35145.1"/>
    </source>
</evidence>
<evidence type="ECO:0000256" key="2">
    <source>
        <dbReference type="PIRSR" id="PIRSR630564-1"/>
    </source>
</evidence>
<dbReference type="SMART" id="SM00404">
    <property type="entry name" value="PTPc_motif"/>
    <property type="match status" value="1"/>
</dbReference>
<feature type="region of interest" description="Disordered" evidence="4">
    <location>
        <begin position="120"/>
        <end position="141"/>
    </location>
</feature>
<dbReference type="InterPro" id="IPR003595">
    <property type="entry name" value="Tyr_Pase_cat"/>
</dbReference>
<dbReference type="GO" id="GO:0005737">
    <property type="term" value="C:cytoplasm"/>
    <property type="evidence" value="ECO:0007669"/>
    <property type="project" value="TreeGrafter"/>
</dbReference>
<gene>
    <name evidence="6" type="ORF">SDRG_07378</name>
</gene>
<dbReference type="InterPro" id="IPR011993">
    <property type="entry name" value="PH-like_dom_sf"/>
</dbReference>
<dbReference type="VEuPathDB" id="FungiDB:SDRG_07378"/>
<feature type="domain" description="Myotubularin phosphatase" evidence="5">
    <location>
        <begin position="447"/>
        <end position="833"/>
    </location>
</feature>
<feature type="region of interest" description="Disordered" evidence="4">
    <location>
        <begin position="1"/>
        <end position="23"/>
    </location>
</feature>
<dbReference type="CDD" id="cd14507">
    <property type="entry name" value="PTP-MTM-like"/>
    <property type="match status" value="1"/>
</dbReference>